<dbReference type="GO" id="GO:0016539">
    <property type="term" value="P:intein-mediated protein splicing"/>
    <property type="evidence" value="ECO:0007669"/>
    <property type="project" value="InterPro"/>
</dbReference>
<protein>
    <recommendedName>
        <fullName evidence="1">Hedgehog/Intein (Hint) domain-containing protein</fullName>
    </recommendedName>
</protein>
<dbReference type="PROSITE" id="PS50817">
    <property type="entry name" value="INTEIN_N_TER"/>
    <property type="match status" value="1"/>
</dbReference>
<proteinExistence type="predicted"/>
<dbReference type="InterPro" id="IPR028992">
    <property type="entry name" value="Hedgehog/Intein_dom"/>
</dbReference>
<evidence type="ECO:0000313" key="2">
    <source>
        <dbReference type="EMBL" id="HBP29050.1"/>
    </source>
</evidence>
<sequence length="544" mass="59078">MANITLGGLFQPTEKTVDQSSYPGDEAVRVQSNSFNTELTINNSTNSDDILDFEQHSLSPIGSTFTLNVGQDANVRINLLENFSALQTTNYNLGEGATLYYSPPLIQGAALNNTNFDLGDSGTSTLVYEPKGIQIDLSSSPTVSGLSAGDQIKVIGATDGQVVGNNIVFKDANGNTIASYDASGEDLSKITFENGVMVYACYLKGTHIATPEGEVKVETLKAGDKVLTANGNVGTVKWLGFRKLNRNRLPDSHALRASPVHIMKGAFADNVPHRDLTVSPGHRFNFDGALVPALSLVNGKTIVQDFDIKKFEYFHVELEEFDMLLAEGAAAESYLDVGDYRNSFENAETVAAHPDFGPAPERVVLPGYVQKITPEIIEFVRRELFKRAQALTGATRTSKANLRIEVDGVAIASLTPCAKLGVYRFELPAGLQSDIRVLSNSSVVRDTSLRSRRDTRVIGVGLTDISLTVDGVRHSIDINDESLTGLNAAQDVYGTNMRWTTGKAVIPASLVPTSKDSLILELNVLRTHMYWNETKETRVRLRAA</sequence>
<dbReference type="Gene3D" id="2.170.16.10">
    <property type="entry name" value="Hedgehog/Intein (Hint) domain"/>
    <property type="match status" value="1"/>
</dbReference>
<dbReference type="InterPro" id="IPR036844">
    <property type="entry name" value="Hint_dom_sf"/>
</dbReference>
<comment type="caution">
    <text evidence="2">The sequence shown here is derived from an EMBL/GenBank/DDBJ whole genome shotgun (WGS) entry which is preliminary data.</text>
</comment>
<reference evidence="2 3" key="1">
    <citation type="journal article" date="2018" name="Nat. Biotechnol.">
        <title>A standardized bacterial taxonomy based on genome phylogeny substantially revises the tree of life.</title>
        <authorList>
            <person name="Parks D.H."/>
            <person name="Chuvochina M."/>
            <person name="Waite D.W."/>
            <person name="Rinke C."/>
            <person name="Skarshewski A."/>
            <person name="Chaumeil P.A."/>
            <person name="Hugenholtz P."/>
        </authorList>
    </citation>
    <scope>NUCLEOTIDE SEQUENCE [LARGE SCALE GENOMIC DNA]</scope>
    <source>
        <strain evidence="2">UBA10707</strain>
    </source>
</reference>
<evidence type="ECO:0000259" key="1">
    <source>
        <dbReference type="Pfam" id="PF13403"/>
    </source>
</evidence>
<dbReference type="InterPro" id="IPR006141">
    <property type="entry name" value="Intein_N"/>
</dbReference>
<dbReference type="AlphaFoldDB" id="A0A356LDH6"/>
<name>A0A356LDH6_9BURK</name>
<dbReference type="Pfam" id="PF13403">
    <property type="entry name" value="Hint_2"/>
    <property type="match status" value="1"/>
</dbReference>
<dbReference type="EMBL" id="DOEK01000013">
    <property type="protein sequence ID" value="HBP29050.1"/>
    <property type="molecule type" value="Genomic_DNA"/>
</dbReference>
<gene>
    <name evidence="2" type="ORF">DD666_06515</name>
</gene>
<organism evidence="2 3">
    <name type="scientific">Advenella kashmirensis</name>
    <dbReference type="NCBI Taxonomy" id="310575"/>
    <lineage>
        <taxon>Bacteria</taxon>
        <taxon>Pseudomonadati</taxon>
        <taxon>Pseudomonadota</taxon>
        <taxon>Betaproteobacteria</taxon>
        <taxon>Burkholderiales</taxon>
        <taxon>Alcaligenaceae</taxon>
    </lineage>
</organism>
<dbReference type="Proteomes" id="UP000264036">
    <property type="component" value="Unassembled WGS sequence"/>
</dbReference>
<feature type="domain" description="Hedgehog/Intein (Hint)" evidence="1">
    <location>
        <begin position="201"/>
        <end position="336"/>
    </location>
</feature>
<dbReference type="SUPFAM" id="SSF51294">
    <property type="entry name" value="Hedgehog/intein (Hint) domain"/>
    <property type="match status" value="1"/>
</dbReference>
<accession>A0A356LDH6</accession>
<evidence type="ECO:0000313" key="3">
    <source>
        <dbReference type="Proteomes" id="UP000264036"/>
    </source>
</evidence>